<organism evidence="1 2">
    <name type="scientific">Mycobacterium palustre</name>
    <dbReference type="NCBI Taxonomy" id="153971"/>
    <lineage>
        <taxon>Bacteria</taxon>
        <taxon>Bacillati</taxon>
        <taxon>Actinomycetota</taxon>
        <taxon>Actinomycetes</taxon>
        <taxon>Mycobacteriales</taxon>
        <taxon>Mycobacteriaceae</taxon>
        <taxon>Mycobacterium</taxon>
        <taxon>Mycobacterium simiae complex</taxon>
    </lineage>
</organism>
<proteinExistence type="predicted"/>
<evidence type="ECO:0000313" key="2">
    <source>
        <dbReference type="Proteomes" id="UP000193529"/>
    </source>
</evidence>
<gene>
    <name evidence="1" type="ORF">AWC19_14315</name>
</gene>
<dbReference type="STRING" id="153971.AWC19_14315"/>
<keyword evidence="2" id="KW-1185">Reference proteome</keyword>
<sequence length="255" mass="28454">MRPNCTGKAINSGTARGLCRKHHREFTQRRRATLGPDWFVDTAPLAEHIHALRAAGVGYADVAERTGLHRDTISNICRRRQTRTTAENAAKILAVPVPAIVESSCCRLPAIGTRRRIQALCAIGYSNAYIAQRLGMTETNVSRIHRRSGHVSAEIARRVDLLFRELQLTPGSNVRARNRARKNGWPPPLAWDEETIDDPAATPASYNANSSAPFIEKYRDAREIGRTDQEIAQQLGIQPKSLARYLSRYAYEEAS</sequence>
<reference evidence="1 2" key="1">
    <citation type="submission" date="2016-01" db="EMBL/GenBank/DDBJ databases">
        <title>The new phylogeny of the genus Mycobacterium.</title>
        <authorList>
            <person name="Tarcisio F."/>
            <person name="Conor M."/>
            <person name="Antonella G."/>
            <person name="Elisabetta G."/>
            <person name="Giulia F.S."/>
            <person name="Sara T."/>
            <person name="Anna F."/>
            <person name="Clotilde B."/>
            <person name="Roberto B."/>
            <person name="Veronica D.S."/>
            <person name="Fabio R."/>
            <person name="Monica P."/>
            <person name="Olivier J."/>
            <person name="Enrico T."/>
            <person name="Nicola S."/>
        </authorList>
    </citation>
    <scope>NUCLEOTIDE SEQUENCE [LARGE SCALE GENOMIC DNA]</scope>
    <source>
        <strain evidence="1 2">DSM 44572</strain>
    </source>
</reference>
<dbReference type="EMBL" id="LQPJ01000121">
    <property type="protein sequence ID" value="ORW20934.1"/>
    <property type="molecule type" value="Genomic_DNA"/>
</dbReference>
<name>A0A1X1ZC35_9MYCO</name>
<evidence type="ECO:0000313" key="1">
    <source>
        <dbReference type="EMBL" id="ORW20934.1"/>
    </source>
</evidence>
<dbReference type="AlphaFoldDB" id="A0A1X1ZC35"/>
<protein>
    <submittedName>
        <fullName evidence="1">Uncharacterized protein</fullName>
    </submittedName>
</protein>
<dbReference type="Proteomes" id="UP000193529">
    <property type="component" value="Unassembled WGS sequence"/>
</dbReference>
<accession>A0A1X1ZC35</accession>
<comment type="caution">
    <text evidence="1">The sequence shown here is derived from an EMBL/GenBank/DDBJ whole genome shotgun (WGS) entry which is preliminary data.</text>
</comment>